<proteinExistence type="predicted"/>
<organism evidence="1 2">
    <name type="scientific">Nocardia aobensis</name>
    <dbReference type="NCBI Taxonomy" id="257277"/>
    <lineage>
        <taxon>Bacteria</taxon>
        <taxon>Bacillati</taxon>
        <taxon>Actinomycetota</taxon>
        <taxon>Actinomycetes</taxon>
        <taxon>Mycobacteriales</taxon>
        <taxon>Nocardiaceae</taxon>
        <taxon>Nocardia</taxon>
    </lineage>
</organism>
<dbReference type="EMBL" id="JBIAMT010000005">
    <property type="protein sequence ID" value="MFF0499859.1"/>
    <property type="molecule type" value="Genomic_DNA"/>
</dbReference>
<evidence type="ECO:0000313" key="1">
    <source>
        <dbReference type="EMBL" id="MFF0499859.1"/>
    </source>
</evidence>
<dbReference type="Proteomes" id="UP001601442">
    <property type="component" value="Unassembled WGS sequence"/>
</dbReference>
<gene>
    <name evidence="1" type="ORF">ACFYU5_25900</name>
</gene>
<keyword evidence="2" id="KW-1185">Reference proteome</keyword>
<dbReference type="SUPFAM" id="SSF159245">
    <property type="entry name" value="AttH-like"/>
    <property type="match status" value="1"/>
</dbReference>
<sequence>MNDIVLTAADEYLCHQTVSSFEQVTTTDRNWTEKGYVVAYDTSGSVMIAVGIGKYTNRDVMDAFAGVAVPGRQWNVRASRELRPQIDNTVVGPVTWEIISPPTENRVVLAENELGVSFDVTFESEFQPIVGSAGIRREKGITTNHTIRYFQPGRAWGEVTVEGKSYRLDPERTYAYKDRSWGIRSMTGIPNTGAFWYNDPKGRPEDGLRPAPAHGQGVLHGYINLNFGSWALSTTFTQGPDGRPIQSSTGVSEGFVVFPGTDRPRLRITSLDLDFEFWPNSRRGRSLQARVGLEDGSKREITCSWKDLVYYFRGGGYFGFRGWWQGGYRGALDVAGEALDLREKAVLDELYGCEEIAVDCVCGDEVGYGVIEPWAIGALPRYGITEEMLG</sequence>
<dbReference type="RefSeq" id="WP_387398687.1">
    <property type="nucleotide sequence ID" value="NZ_JBIAMT010000005.1"/>
</dbReference>
<accession>A0ABW6P9Q0</accession>
<evidence type="ECO:0000313" key="2">
    <source>
        <dbReference type="Proteomes" id="UP001601442"/>
    </source>
</evidence>
<protein>
    <submittedName>
        <fullName evidence="1">Uncharacterized protein</fullName>
    </submittedName>
</protein>
<comment type="caution">
    <text evidence="1">The sequence shown here is derived from an EMBL/GenBank/DDBJ whole genome shotgun (WGS) entry which is preliminary data.</text>
</comment>
<name>A0ABW6P9Q0_9NOCA</name>
<reference evidence="1 2" key="1">
    <citation type="submission" date="2024-10" db="EMBL/GenBank/DDBJ databases">
        <title>The Natural Products Discovery Center: Release of the First 8490 Sequenced Strains for Exploring Actinobacteria Biosynthetic Diversity.</title>
        <authorList>
            <person name="Kalkreuter E."/>
            <person name="Kautsar S.A."/>
            <person name="Yang D."/>
            <person name="Bader C.D."/>
            <person name="Teijaro C.N."/>
            <person name="Fluegel L."/>
            <person name="Davis C.M."/>
            <person name="Simpson J.R."/>
            <person name="Lauterbach L."/>
            <person name="Steele A.D."/>
            <person name="Gui C."/>
            <person name="Meng S."/>
            <person name="Li G."/>
            <person name="Viehrig K."/>
            <person name="Ye F."/>
            <person name="Su P."/>
            <person name="Kiefer A.F."/>
            <person name="Nichols A."/>
            <person name="Cepeda A.J."/>
            <person name="Yan W."/>
            <person name="Fan B."/>
            <person name="Jiang Y."/>
            <person name="Adhikari A."/>
            <person name="Zheng C.-J."/>
            <person name="Schuster L."/>
            <person name="Cowan T.M."/>
            <person name="Smanski M.J."/>
            <person name="Chevrette M.G."/>
            <person name="De Carvalho L.P.S."/>
            <person name="Shen B."/>
        </authorList>
    </citation>
    <scope>NUCLEOTIDE SEQUENCE [LARGE SCALE GENOMIC DNA]</scope>
    <source>
        <strain evidence="1 2">NPDC004119</strain>
    </source>
</reference>